<accession>D3SNJ0</accession>
<proteinExistence type="predicted"/>
<dbReference type="STRING" id="638303.Thal_0090"/>
<name>D3SNJ0_THEAH</name>
<protein>
    <submittedName>
        <fullName evidence="1">Uncharacterized protein</fullName>
    </submittedName>
</protein>
<evidence type="ECO:0000313" key="1">
    <source>
        <dbReference type="EMBL" id="ADC88727.1"/>
    </source>
</evidence>
<keyword evidence="2" id="KW-1185">Reference proteome</keyword>
<dbReference type="KEGG" id="tal:Thal_0090"/>
<dbReference type="Proteomes" id="UP000002043">
    <property type="component" value="Chromosome"/>
</dbReference>
<dbReference type="EMBL" id="CP001931">
    <property type="protein sequence ID" value="ADC88727.1"/>
    <property type="molecule type" value="Genomic_DNA"/>
</dbReference>
<sequence>MEKVRAFAVDIEGTPQEITRRLNEVLSGIEEEGGRILDVKVTFAREHGIDGYIVLYTILYSTQKALPEE</sequence>
<reference evidence="2" key="1">
    <citation type="journal article" date="2010" name="Stand. Genomic Sci.">
        <title>Complete genome sequence of Thermocrinis albus type strain (HI 11/12T).</title>
        <authorList>
            <person name="Wirth R."/>
            <person name="Sikorski J."/>
            <person name="Brambilla E."/>
            <person name="Misra M."/>
            <person name="Lapidus A."/>
            <person name="Copeland A."/>
            <person name="Nolan M."/>
            <person name="Lucas S."/>
            <person name="Chen F."/>
            <person name="Tice H."/>
            <person name="Cheng J.F."/>
            <person name="Han C."/>
            <person name="Detter J.C."/>
            <person name="Tapia R."/>
            <person name="Bruce D."/>
            <person name="Goodwin L."/>
            <person name="Pitluck S."/>
            <person name="Pati A."/>
            <person name="Anderson I."/>
            <person name="Ivanova N."/>
            <person name="Mavromatis K."/>
            <person name="Mikhailova N."/>
            <person name="Chen A."/>
            <person name="Palaniappan K."/>
            <person name="Bilek Y."/>
            <person name="Hader T."/>
            <person name="Land M."/>
            <person name="Hauser L."/>
            <person name="Chang Y.J."/>
            <person name="Jeffries C.D."/>
            <person name="Tindall B.J."/>
            <person name="Rohde M."/>
            <person name="Goker M."/>
            <person name="Bristow J."/>
            <person name="Eisen J.A."/>
            <person name="Markowitz V."/>
            <person name="Hugenholtz P."/>
            <person name="Kyrpides N.C."/>
            <person name="Klenk H.P."/>
        </authorList>
    </citation>
    <scope>NUCLEOTIDE SEQUENCE [LARGE SCALE GENOMIC DNA]</scope>
    <source>
        <strain evidence="2">DSM 14484 / JCM 11386 / HI 11/12</strain>
    </source>
</reference>
<dbReference type="RefSeq" id="WP_012991134.1">
    <property type="nucleotide sequence ID" value="NC_013894.1"/>
</dbReference>
<dbReference type="HOGENOM" id="CLU_2770290_0_0_0"/>
<dbReference type="OrthoDB" id="15336at2"/>
<dbReference type="AlphaFoldDB" id="D3SNJ0"/>
<gene>
    <name evidence="1" type="ordered locus">Thal_0090</name>
</gene>
<organism evidence="1 2">
    <name type="scientific">Thermocrinis albus (strain DSM 14484 / JCM 11386 / HI 11/12)</name>
    <dbReference type="NCBI Taxonomy" id="638303"/>
    <lineage>
        <taxon>Bacteria</taxon>
        <taxon>Pseudomonadati</taxon>
        <taxon>Aquificota</taxon>
        <taxon>Aquificia</taxon>
        <taxon>Aquificales</taxon>
        <taxon>Aquificaceae</taxon>
        <taxon>Thermocrinis</taxon>
    </lineage>
</organism>
<evidence type="ECO:0000313" key="2">
    <source>
        <dbReference type="Proteomes" id="UP000002043"/>
    </source>
</evidence>